<dbReference type="SMART" id="SM00450">
    <property type="entry name" value="RHOD"/>
    <property type="match status" value="1"/>
</dbReference>
<dbReference type="KEGG" id="alm:AO498_05995"/>
<sequence>MKNFLLLALIGSLTLGACSSGNQQNTETSEAVAPARVSNLSPKEFQEKSANGVILDVRTPGEVAQGKIPNAIVIDYYQSNFLEKALEIPKDQEIFIYCAVGARSLEAAQLLTQQGYTKVNHLQGGIQAWYQQGFPITQE</sequence>
<dbReference type="PATRIC" id="fig|1727163.4.peg.1247"/>
<protein>
    <recommendedName>
        <fullName evidence="2">Rhodanese domain-containing protein</fullName>
    </recommendedName>
</protein>
<dbReference type="STRING" id="1727163.AO498_05995"/>
<evidence type="ECO:0000313" key="3">
    <source>
        <dbReference type="EMBL" id="AMQ55956.1"/>
    </source>
</evidence>
<dbReference type="InterPro" id="IPR001763">
    <property type="entry name" value="Rhodanese-like_dom"/>
</dbReference>
<reference evidence="4" key="1">
    <citation type="submission" date="2015-09" db="EMBL/GenBank/DDBJ databases">
        <title>Complete sequence of Algoriphagus sp. M8-2.</title>
        <authorList>
            <person name="Shintani M."/>
        </authorList>
    </citation>
    <scope>NUCLEOTIDE SEQUENCE [LARGE SCALE GENOMIC DNA]</scope>
    <source>
        <strain evidence="4">M8-2</strain>
    </source>
</reference>
<reference evidence="3 4" key="2">
    <citation type="journal article" date="2016" name="Genome Announc.">
        <title>Complete Genome Sequence of Algoriphagus sp. Strain M8-2, Isolated from a Brackish Lake.</title>
        <authorList>
            <person name="Muraguchi Y."/>
            <person name="Kushimoto K."/>
            <person name="Ohtsubo Y."/>
            <person name="Suzuki T."/>
            <person name="Dohra H."/>
            <person name="Kimbara K."/>
            <person name="Shintani M."/>
        </authorList>
    </citation>
    <scope>NUCLEOTIDE SEQUENCE [LARGE SCALE GENOMIC DNA]</scope>
    <source>
        <strain evidence="3 4">M8-2</strain>
    </source>
</reference>
<dbReference type="Gene3D" id="3.40.250.10">
    <property type="entry name" value="Rhodanese-like domain"/>
    <property type="match status" value="1"/>
</dbReference>
<dbReference type="PANTHER" id="PTHR45431:SF3">
    <property type="entry name" value="RHODANESE-LIKE DOMAIN-CONTAINING PROTEIN 15, CHLOROPLASTIC"/>
    <property type="match status" value="1"/>
</dbReference>
<dbReference type="OrthoDB" id="9808735at2"/>
<dbReference type="PROSITE" id="PS50206">
    <property type="entry name" value="RHODANESE_3"/>
    <property type="match status" value="1"/>
</dbReference>
<gene>
    <name evidence="3" type="ORF">AO498_05995</name>
</gene>
<dbReference type="RefSeq" id="WP_067544742.1">
    <property type="nucleotide sequence ID" value="NZ_CP012836.1"/>
</dbReference>
<accession>A0A142ELF1</accession>
<proteinExistence type="predicted"/>
<keyword evidence="1" id="KW-0732">Signal</keyword>
<dbReference type="CDD" id="cd00158">
    <property type="entry name" value="RHOD"/>
    <property type="match status" value="1"/>
</dbReference>
<dbReference type="InterPro" id="IPR052367">
    <property type="entry name" value="Thiosulfate_ST/Rhodanese-like"/>
</dbReference>
<dbReference type="PROSITE" id="PS51257">
    <property type="entry name" value="PROKAR_LIPOPROTEIN"/>
    <property type="match status" value="1"/>
</dbReference>
<name>A0A142ELF1_9BACT</name>
<feature type="chain" id="PRO_5007494008" description="Rhodanese domain-containing protein" evidence="1">
    <location>
        <begin position="18"/>
        <end position="139"/>
    </location>
</feature>
<keyword evidence="4" id="KW-1185">Reference proteome</keyword>
<dbReference type="AlphaFoldDB" id="A0A142ELF1"/>
<dbReference type="Pfam" id="PF00581">
    <property type="entry name" value="Rhodanese"/>
    <property type="match status" value="1"/>
</dbReference>
<dbReference type="SUPFAM" id="SSF52821">
    <property type="entry name" value="Rhodanese/Cell cycle control phosphatase"/>
    <property type="match status" value="1"/>
</dbReference>
<evidence type="ECO:0000256" key="1">
    <source>
        <dbReference type="SAM" id="SignalP"/>
    </source>
</evidence>
<organism evidence="3 4">
    <name type="scientific">Algoriphagus sanaruensis</name>
    <dbReference type="NCBI Taxonomy" id="1727163"/>
    <lineage>
        <taxon>Bacteria</taxon>
        <taxon>Pseudomonadati</taxon>
        <taxon>Bacteroidota</taxon>
        <taxon>Cytophagia</taxon>
        <taxon>Cytophagales</taxon>
        <taxon>Cyclobacteriaceae</taxon>
        <taxon>Algoriphagus</taxon>
    </lineage>
</organism>
<feature type="domain" description="Rhodanese" evidence="2">
    <location>
        <begin position="48"/>
        <end position="138"/>
    </location>
</feature>
<evidence type="ECO:0000259" key="2">
    <source>
        <dbReference type="PROSITE" id="PS50206"/>
    </source>
</evidence>
<evidence type="ECO:0000313" key="4">
    <source>
        <dbReference type="Proteomes" id="UP000073816"/>
    </source>
</evidence>
<dbReference type="Proteomes" id="UP000073816">
    <property type="component" value="Chromosome"/>
</dbReference>
<dbReference type="EMBL" id="CP012836">
    <property type="protein sequence ID" value="AMQ55956.1"/>
    <property type="molecule type" value="Genomic_DNA"/>
</dbReference>
<dbReference type="InterPro" id="IPR036873">
    <property type="entry name" value="Rhodanese-like_dom_sf"/>
</dbReference>
<feature type="signal peptide" evidence="1">
    <location>
        <begin position="1"/>
        <end position="17"/>
    </location>
</feature>
<dbReference type="PANTHER" id="PTHR45431">
    <property type="entry name" value="RHODANESE-LIKE DOMAIN-CONTAINING PROTEIN 15, CHLOROPLASTIC"/>
    <property type="match status" value="1"/>
</dbReference>